<feature type="transmembrane region" description="Helical" evidence="1">
    <location>
        <begin position="374"/>
        <end position="399"/>
    </location>
</feature>
<accession>C9YCZ9</accession>
<keyword evidence="1" id="KW-1133">Transmembrane helix</keyword>
<reference evidence="2" key="1">
    <citation type="journal article" date="2010" name="Nature">
        <title>The Dynamic genome of Hydra.</title>
        <authorList>
            <person name="Chapman J.A."/>
            <person name="Kirkness E.F."/>
            <person name="Simakov O."/>
            <person name="Hampson S.E."/>
            <person name="Mitros T."/>
            <person name="Weinmaier T."/>
            <person name="Rattei T."/>
            <person name="Balasubramanian P.G."/>
            <person name="Borman J."/>
            <person name="Busam D."/>
            <person name="Disbennett K."/>
            <person name="Pfannkoch C."/>
            <person name="Sumin N."/>
            <person name="Sutton G."/>
            <person name="Viswanathan L."/>
            <person name="Walenz B."/>
            <person name="Goodstein D.M."/>
            <person name="Hellsten U."/>
            <person name="Kawashima T."/>
            <person name="Prochnik S.E."/>
            <person name="Putnam N.H."/>
            <person name="Shu S."/>
            <person name="Blumberg B."/>
            <person name="Dana C.E."/>
            <person name="Gee L."/>
            <person name="Kibler D.F."/>
            <person name="Law L."/>
            <person name="Lindgens D."/>
            <person name="Martinez D.E."/>
            <person name="Peng J."/>
            <person name="Wigge P.A."/>
            <person name="Bertulat B."/>
            <person name="Guder C."/>
            <person name="Nakamura Y."/>
            <person name="Ozbek S."/>
            <person name="Watanabe H."/>
            <person name="Khalturin K."/>
            <person name="Hemmrich G."/>
            <person name="Franke A."/>
            <person name="Augustin R."/>
            <person name="Fraune S."/>
            <person name="Hayakawa E."/>
            <person name="Hayakawa S."/>
            <person name="Hirose M."/>
            <person name="Hwang J."/>
            <person name="Ikeo K."/>
            <person name="Nishimiya-Fujisawa C."/>
            <person name="Ogura A."/>
            <person name="Takahashi T."/>
            <person name="Steinmetz P.R."/>
            <person name="Zhang X."/>
            <person name="Aufschnaiter R."/>
            <person name="Eder M.K."/>
            <person name="Gorny A.K."/>
            <person name="Salvenmoser W."/>
            <person name="Heimberg A.M."/>
            <person name="Wheeler B.M."/>
            <person name="Peterson K.J."/>
            <person name="Boettger A."/>
            <person name="Tischler P."/>
            <person name="Wolf A."/>
            <person name="Gojobori T."/>
            <person name="Remington K.A."/>
            <person name="Strausberg R.L."/>
            <person name="Venter J."/>
            <person name="Technau U."/>
            <person name="Hobmayer B."/>
            <person name="Bosch T.C."/>
            <person name="Holstein T.W."/>
            <person name="Fujisawa T."/>
            <person name="Bode H.R."/>
            <person name="David C.N."/>
            <person name="Rokhsar D.S."/>
            <person name="Steele R.E."/>
        </authorList>
    </citation>
    <scope>NUCLEOTIDE SEQUENCE</scope>
</reference>
<evidence type="ECO:0000313" key="2">
    <source>
        <dbReference type="EMBL" id="CBA30883.1"/>
    </source>
</evidence>
<feature type="transmembrane region" description="Helical" evidence="1">
    <location>
        <begin position="203"/>
        <end position="223"/>
    </location>
</feature>
<proteinExistence type="predicted"/>
<feature type="transmembrane region" description="Helical" evidence="1">
    <location>
        <begin position="166"/>
        <end position="183"/>
    </location>
</feature>
<evidence type="ECO:0000256" key="1">
    <source>
        <dbReference type="SAM" id="Phobius"/>
    </source>
</evidence>
<dbReference type="EMBL" id="FN543105">
    <property type="protein sequence ID" value="CBA30883.1"/>
    <property type="molecule type" value="Genomic_DNA"/>
</dbReference>
<dbReference type="AlphaFoldDB" id="C9YCZ9"/>
<feature type="transmembrane region" description="Helical" evidence="1">
    <location>
        <begin position="261"/>
        <end position="280"/>
    </location>
</feature>
<feature type="transmembrane region" description="Helical" evidence="1">
    <location>
        <begin position="235"/>
        <end position="255"/>
    </location>
</feature>
<feature type="transmembrane region" description="Helical" evidence="1">
    <location>
        <begin position="308"/>
        <end position="330"/>
    </location>
</feature>
<keyword evidence="1" id="KW-0472">Membrane</keyword>
<feature type="transmembrane region" description="Helical" evidence="1">
    <location>
        <begin position="44"/>
        <end position="65"/>
    </location>
</feature>
<keyword evidence="1" id="KW-0812">Transmembrane</keyword>
<organism evidence="2">
    <name type="scientific">Curvibacter symbiont subsp. Hydra magnipapillata</name>
    <dbReference type="NCBI Taxonomy" id="667019"/>
    <lineage>
        <taxon>Bacteria</taxon>
        <taxon>Pseudomonadati</taxon>
        <taxon>Pseudomonadota</taxon>
        <taxon>Betaproteobacteria</taxon>
        <taxon>Burkholderiales</taxon>
        <taxon>Comamonadaceae</taxon>
        <taxon>Curvibacter</taxon>
    </lineage>
</organism>
<sequence>MNPEFKRNLWLEISPARLALMPGVLTLIALLAVAISEHNPRDNLFIACTVLFTGLTVGWGSLLVMSSINNEVTERTWDQQRLSALTPWQMAWGKLFGSTAYAWYGALLCAVVAVLAASTLPGFLSRCVWMLAGAIGAVALHAWLMASRLHTLDLRTEKSSSTAGRLFGLFMALQTLPMVFMVLRSPTDEPQASGGWWSLGLPLPVQSLVLAALMLALGLLALWRSMGKQLMVRSTPWAWALGVLAVGWMLAGFMPEDARDANLMVPLAGVALLATYAALFTESNNRLVWQAVLFHHAHSPRRRMLQALPLWPVSWAMAALFVLLYGVLGINPDQHLASLGSVMWLALLHCLRDCGIYHFFALRNTTRKPAGMTLLTLFVLGVVLPGLVAGTAPELATWFEPLFGLQQLVKGGGSLGLAPWLAMAVQLAVVAALVAWRWAAGAKPAQTS</sequence>
<feature type="transmembrane region" description="Helical" evidence="1">
    <location>
        <begin position="342"/>
        <end position="362"/>
    </location>
</feature>
<name>C9YCZ9_CURXX</name>
<feature type="transmembrane region" description="Helical" evidence="1">
    <location>
        <begin position="419"/>
        <end position="439"/>
    </location>
</feature>
<feature type="transmembrane region" description="Helical" evidence="1">
    <location>
        <begin position="100"/>
        <end position="117"/>
    </location>
</feature>
<gene>
    <name evidence="2" type="ORF">Csp_C25780</name>
</gene>
<protein>
    <submittedName>
        <fullName evidence="2">Uncharacterized protein</fullName>
    </submittedName>
</protein>
<feature type="transmembrane region" description="Helical" evidence="1">
    <location>
        <begin position="123"/>
        <end position="145"/>
    </location>
</feature>